<dbReference type="GO" id="GO:0031146">
    <property type="term" value="P:SCF-dependent proteasomal ubiquitin-dependent protein catabolic process"/>
    <property type="evidence" value="ECO:0007669"/>
    <property type="project" value="TreeGrafter"/>
</dbReference>
<dbReference type="InterPro" id="IPR006553">
    <property type="entry name" value="Leu-rich_rpt_Cys-con_subtyp"/>
</dbReference>
<protein>
    <recommendedName>
        <fullName evidence="1">F-box/LRR-repeat protein 15-like leucin rich repeat domain-containing protein</fullName>
    </recommendedName>
</protein>
<organism evidence="2 3">
    <name type="scientific">Triparma columacea</name>
    <dbReference type="NCBI Taxonomy" id="722753"/>
    <lineage>
        <taxon>Eukaryota</taxon>
        <taxon>Sar</taxon>
        <taxon>Stramenopiles</taxon>
        <taxon>Ochrophyta</taxon>
        <taxon>Bolidophyceae</taxon>
        <taxon>Parmales</taxon>
        <taxon>Triparmaceae</taxon>
        <taxon>Triparma</taxon>
    </lineage>
</organism>
<gene>
    <name evidence="2" type="ORF">TrCOL_g7583</name>
</gene>
<accession>A0A9W7L6C4</accession>
<dbReference type="InterPro" id="IPR057207">
    <property type="entry name" value="FBXL15_LRR"/>
</dbReference>
<dbReference type="OrthoDB" id="550575at2759"/>
<keyword evidence="3" id="KW-1185">Reference proteome</keyword>
<sequence>MSLVCKSFRDVIRENGAIERIDVNDGGEWAGRGYGNKDKYVYQPDRGGNGLVKQAGMKEYSVPYIHGAVSSSTKSLLFLALTDFKQFDFRNHFNPLVNEFERLKVVHLNGCTQVEDDTLVLISQHLDKTIEVLYLGGCTQLTDDGICAIAKNCERLRVLEVNFIPMTDKSGVAIGNHLLNLEALYMRDNYLLTNETMRAISEGCTKLNQLTLSGCIRLKIEEVSLTMKMNDLVMLNVWGCHNLQDSFANMLGGLENLRSLIVAECHNLGDDFVKGLCENTPNVHHLNLRYLRKITSASLESIASSFKQLYSLDVSFCVKLSDASLGGLLLDLPGLSELRLFSCTQLSVDEITTWWTRAITTDRSCLSVLDLRGINRIPRGSLGFLTDANSEGSFRPFDDFVGNYFTRDARWMKGVEDFLGHKAAGLLRKESFGFGAESYSSSHGSRSFLCSGIIDSPVLVSQAEDEDDVVGLEI</sequence>
<proteinExistence type="predicted"/>
<dbReference type="Proteomes" id="UP001165065">
    <property type="component" value="Unassembled WGS sequence"/>
</dbReference>
<feature type="domain" description="F-box/LRR-repeat protein 15-like leucin rich repeat" evidence="1">
    <location>
        <begin position="113"/>
        <end position="350"/>
    </location>
</feature>
<dbReference type="SMART" id="SM00367">
    <property type="entry name" value="LRR_CC"/>
    <property type="match status" value="6"/>
</dbReference>
<dbReference type="SUPFAM" id="SSF52047">
    <property type="entry name" value="RNI-like"/>
    <property type="match status" value="1"/>
</dbReference>
<evidence type="ECO:0000259" key="1">
    <source>
        <dbReference type="Pfam" id="PF25372"/>
    </source>
</evidence>
<dbReference type="GO" id="GO:0019005">
    <property type="term" value="C:SCF ubiquitin ligase complex"/>
    <property type="evidence" value="ECO:0007669"/>
    <property type="project" value="TreeGrafter"/>
</dbReference>
<comment type="caution">
    <text evidence="2">The sequence shown here is derived from an EMBL/GenBank/DDBJ whole genome shotgun (WGS) entry which is preliminary data.</text>
</comment>
<dbReference type="Pfam" id="PF25372">
    <property type="entry name" value="DUF7885"/>
    <property type="match status" value="1"/>
</dbReference>
<dbReference type="EMBL" id="BRYA01000056">
    <property type="protein sequence ID" value="GMI35580.1"/>
    <property type="molecule type" value="Genomic_DNA"/>
</dbReference>
<dbReference type="InterPro" id="IPR032675">
    <property type="entry name" value="LRR_dom_sf"/>
</dbReference>
<dbReference type="PANTHER" id="PTHR13318">
    <property type="entry name" value="PARTNER OF PAIRED, ISOFORM B-RELATED"/>
    <property type="match status" value="1"/>
</dbReference>
<reference evidence="3" key="1">
    <citation type="journal article" date="2023" name="Commun. Biol.">
        <title>Genome analysis of Parmales, the sister group of diatoms, reveals the evolutionary specialization of diatoms from phago-mixotrophs to photoautotrophs.</title>
        <authorList>
            <person name="Ban H."/>
            <person name="Sato S."/>
            <person name="Yoshikawa S."/>
            <person name="Yamada K."/>
            <person name="Nakamura Y."/>
            <person name="Ichinomiya M."/>
            <person name="Sato N."/>
            <person name="Blanc-Mathieu R."/>
            <person name="Endo H."/>
            <person name="Kuwata A."/>
            <person name="Ogata H."/>
        </authorList>
    </citation>
    <scope>NUCLEOTIDE SEQUENCE [LARGE SCALE GENOMIC DNA]</scope>
</reference>
<evidence type="ECO:0000313" key="2">
    <source>
        <dbReference type="EMBL" id="GMI35580.1"/>
    </source>
</evidence>
<dbReference type="AlphaFoldDB" id="A0A9W7L6C4"/>
<name>A0A9W7L6C4_9STRA</name>
<dbReference type="Gene3D" id="3.80.10.10">
    <property type="entry name" value="Ribonuclease Inhibitor"/>
    <property type="match status" value="2"/>
</dbReference>
<evidence type="ECO:0000313" key="3">
    <source>
        <dbReference type="Proteomes" id="UP001165065"/>
    </source>
</evidence>